<reference key="2">
    <citation type="submission" date="2011-10" db="EMBL/GenBank/DDBJ databases">
        <title>The genome and transcriptome sequence of Clonorchis sinensis provide insights into the carcinogenic liver fluke.</title>
        <authorList>
            <person name="Wang X."/>
            <person name="Huang Y."/>
            <person name="Chen W."/>
            <person name="Liu H."/>
            <person name="Guo L."/>
            <person name="Chen Y."/>
            <person name="Luo F."/>
            <person name="Zhou W."/>
            <person name="Sun J."/>
            <person name="Mao Q."/>
            <person name="Liang P."/>
            <person name="Zhou C."/>
            <person name="Tian Y."/>
            <person name="Men J."/>
            <person name="Lv X."/>
            <person name="Huang L."/>
            <person name="Zhou J."/>
            <person name="Hu Y."/>
            <person name="Li R."/>
            <person name="Zhang F."/>
            <person name="Lei H."/>
            <person name="Li X."/>
            <person name="Hu X."/>
            <person name="Liang C."/>
            <person name="Xu J."/>
            <person name="Wu Z."/>
            <person name="Yu X."/>
        </authorList>
    </citation>
    <scope>NUCLEOTIDE SEQUENCE</scope>
    <source>
        <strain>Henan</strain>
    </source>
</reference>
<organism evidence="1 2">
    <name type="scientific">Clonorchis sinensis</name>
    <name type="common">Chinese liver fluke</name>
    <dbReference type="NCBI Taxonomy" id="79923"/>
    <lineage>
        <taxon>Eukaryota</taxon>
        <taxon>Metazoa</taxon>
        <taxon>Spiralia</taxon>
        <taxon>Lophotrochozoa</taxon>
        <taxon>Platyhelminthes</taxon>
        <taxon>Trematoda</taxon>
        <taxon>Digenea</taxon>
        <taxon>Opisthorchiida</taxon>
        <taxon>Opisthorchiata</taxon>
        <taxon>Opisthorchiidae</taxon>
        <taxon>Clonorchis</taxon>
    </lineage>
</organism>
<evidence type="ECO:0000313" key="2">
    <source>
        <dbReference type="Proteomes" id="UP000008909"/>
    </source>
</evidence>
<sequence length="405" mass="45630">MTRQLVGILMRNVCRKQKIAYPVTVGPSGVIWEAWFAMMATDSSAGLENWIENASLPAGVASSNHCMSRRFLYKNVFSYPYPEKTATMRSNQLNKAIQPSVSTRGNFICLTDYTSSFGGGMFASQLPSSANRSADNKRIRSTTILACLCLLSLPSLNVATAAREASTVVFHLDPTPRLQFGQSSNFFQNEQIPLVDDMLHSNYCLHYCTVLQLYFPDHDTCWMHASDYWDPSVYAMLMVPVLPSMNVAVVRMMHIKIAVFLVMASQEKYCKQLVAIGPPYSLFITPHLLARSSPCISMYNHYNGREYLIRPHCLSVLVDDPVRLVYQNQWAVIQPWTACIGKRVNLKLPEKLPTYQEFASRLFFTTTSQLLSDKLLLKFAFGHCRMPSGLIDNRCADTVLPEVKG</sequence>
<reference evidence="1" key="1">
    <citation type="journal article" date="2011" name="Genome Biol.">
        <title>The draft genome of the carcinogenic human liver fluke Clonorchis sinensis.</title>
        <authorList>
            <person name="Wang X."/>
            <person name="Chen W."/>
            <person name="Huang Y."/>
            <person name="Sun J."/>
            <person name="Men J."/>
            <person name="Liu H."/>
            <person name="Luo F."/>
            <person name="Guo L."/>
            <person name="Lv X."/>
            <person name="Deng C."/>
            <person name="Zhou C."/>
            <person name="Fan Y."/>
            <person name="Li X."/>
            <person name="Huang L."/>
            <person name="Hu Y."/>
            <person name="Liang C."/>
            <person name="Hu X."/>
            <person name="Xu J."/>
            <person name="Yu X."/>
        </authorList>
    </citation>
    <scope>NUCLEOTIDE SEQUENCE [LARGE SCALE GENOMIC DNA]</scope>
    <source>
        <strain evidence="1">Henan</strain>
    </source>
</reference>
<protein>
    <submittedName>
        <fullName evidence="1">Uncharacterized protein</fullName>
    </submittedName>
</protein>
<dbReference type="AlphaFoldDB" id="G7YPE8"/>
<keyword evidence="2" id="KW-1185">Reference proteome</keyword>
<evidence type="ECO:0000313" key="1">
    <source>
        <dbReference type="EMBL" id="GAA54829.1"/>
    </source>
</evidence>
<name>G7YPE8_CLOSI</name>
<gene>
    <name evidence="1" type="ORF">CLF_105776</name>
</gene>
<proteinExistence type="predicted"/>
<dbReference type="Proteomes" id="UP000008909">
    <property type="component" value="Unassembled WGS sequence"/>
</dbReference>
<accession>G7YPE8</accession>
<dbReference type="EMBL" id="DF143928">
    <property type="protein sequence ID" value="GAA54829.1"/>
    <property type="molecule type" value="Genomic_DNA"/>
</dbReference>